<keyword evidence="3" id="KW-1185">Reference proteome</keyword>
<proteinExistence type="predicted"/>
<organism evidence="2 3">
    <name type="scientific">Argiope bruennichi</name>
    <name type="common">Wasp spider</name>
    <name type="synonym">Aranea bruennichi</name>
    <dbReference type="NCBI Taxonomy" id="94029"/>
    <lineage>
        <taxon>Eukaryota</taxon>
        <taxon>Metazoa</taxon>
        <taxon>Ecdysozoa</taxon>
        <taxon>Arthropoda</taxon>
        <taxon>Chelicerata</taxon>
        <taxon>Arachnida</taxon>
        <taxon>Araneae</taxon>
        <taxon>Araneomorphae</taxon>
        <taxon>Entelegynae</taxon>
        <taxon>Araneoidea</taxon>
        <taxon>Araneidae</taxon>
        <taxon>Argiope</taxon>
    </lineage>
</organism>
<evidence type="ECO:0000313" key="3">
    <source>
        <dbReference type="Proteomes" id="UP000807504"/>
    </source>
</evidence>
<comment type="caution">
    <text evidence="2">The sequence shown here is derived from an EMBL/GenBank/DDBJ whole genome shotgun (WGS) entry which is preliminary data.</text>
</comment>
<gene>
    <name evidence="2" type="ORF">HNY73_006420</name>
</gene>
<dbReference type="AlphaFoldDB" id="A0A8T0FMY6"/>
<evidence type="ECO:0000313" key="2">
    <source>
        <dbReference type="EMBL" id="KAF8791578.1"/>
    </source>
</evidence>
<name>A0A8T0FMY6_ARGBR</name>
<accession>A0A8T0FMY6</accession>
<dbReference type="EMBL" id="JABXBU010000011">
    <property type="protein sequence ID" value="KAF8791578.1"/>
    <property type="molecule type" value="Genomic_DNA"/>
</dbReference>
<reference evidence="2" key="2">
    <citation type="submission" date="2020-06" db="EMBL/GenBank/DDBJ databases">
        <authorList>
            <person name="Sheffer M."/>
        </authorList>
    </citation>
    <scope>NUCLEOTIDE SEQUENCE</scope>
</reference>
<reference evidence="2" key="1">
    <citation type="journal article" date="2020" name="bioRxiv">
        <title>Chromosome-level reference genome of the European wasp spider Argiope bruennichi: a resource for studies on range expansion and evolutionary adaptation.</title>
        <authorList>
            <person name="Sheffer M.M."/>
            <person name="Hoppe A."/>
            <person name="Krehenwinkel H."/>
            <person name="Uhl G."/>
            <person name="Kuss A.W."/>
            <person name="Jensen L."/>
            <person name="Jensen C."/>
            <person name="Gillespie R.G."/>
            <person name="Hoff K.J."/>
            <person name="Prost S."/>
        </authorList>
    </citation>
    <scope>NUCLEOTIDE SEQUENCE</scope>
</reference>
<feature type="region of interest" description="Disordered" evidence="1">
    <location>
        <begin position="1"/>
        <end position="31"/>
    </location>
</feature>
<feature type="compositionally biased region" description="Basic and acidic residues" evidence="1">
    <location>
        <begin position="1"/>
        <end position="19"/>
    </location>
</feature>
<protein>
    <submittedName>
        <fullName evidence="2">Uncharacterized protein</fullName>
    </submittedName>
</protein>
<evidence type="ECO:0000256" key="1">
    <source>
        <dbReference type="SAM" id="MobiDB-lite"/>
    </source>
</evidence>
<dbReference type="Proteomes" id="UP000807504">
    <property type="component" value="Unassembled WGS sequence"/>
</dbReference>
<sequence length="194" mass="22237">MEHHEERSDAGSTGKERESLPPSYENAPGQSHLSVQVSEEFIFTHHVDITKRLPPDTMELGAGPRCHKKIREGIEEVALDEVDAEQAPAQPKRRRVPPFFVTPKADFKVMLNICRLEAPSLKSSMSSKFLKLTVDTDEEHRRLSRTSRSSGCWSTAISKAAFSKEKNNLVTAIMTPIMNWWNTYWVHHHNYRRN</sequence>